<sequence length="53" mass="5806">MGFAGNLNRGLGARKLGTTLAPRRRLRGGGFEPGRCRDTAFFVVTAITPMRRK</sequence>
<dbReference type="Proteomes" id="UP000060787">
    <property type="component" value="Chromosome"/>
</dbReference>
<name>A0A0S2F557_LYSAN</name>
<protein>
    <submittedName>
        <fullName evidence="1">Uncharacterized protein</fullName>
    </submittedName>
</protein>
<organism evidence="1 2">
    <name type="scientific">Lysobacter antibioticus</name>
    <dbReference type="NCBI Taxonomy" id="84531"/>
    <lineage>
        <taxon>Bacteria</taxon>
        <taxon>Pseudomonadati</taxon>
        <taxon>Pseudomonadota</taxon>
        <taxon>Gammaproteobacteria</taxon>
        <taxon>Lysobacterales</taxon>
        <taxon>Lysobacteraceae</taxon>
        <taxon>Lysobacter</taxon>
    </lineage>
</organism>
<evidence type="ECO:0000313" key="1">
    <source>
        <dbReference type="EMBL" id="ALN78640.1"/>
    </source>
</evidence>
<reference evidence="1 2" key="1">
    <citation type="journal article" date="2015" name="BMC Genomics">
        <title>Comparative genomics and metabolic profiling of the genus Lysobacter.</title>
        <authorList>
            <person name="de Bruijn I."/>
            <person name="Cheng X."/>
            <person name="de Jager V."/>
            <person name="Exposito R.G."/>
            <person name="Watrous J."/>
            <person name="Patel N."/>
            <person name="Postma J."/>
            <person name="Dorrestein P.C."/>
            <person name="Kobayashi D."/>
            <person name="Raaijmakers J.M."/>
        </authorList>
    </citation>
    <scope>NUCLEOTIDE SEQUENCE [LARGE SCALE GENOMIC DNA]</scope>
    <source>
        <strain evidence="1 2">76</strain>
    </source>
</reference>
<evidence type="ECO:0000313" key="2">
    <source>
        <dbReference type="Proteomes" id="UP000060787"/>
    </source>
</evidence>
<proteinExistence type="predicted"/>
<keyword evidence="2" id="KW-1185">Reference proteome</keyword>
<gene>
    <name evidence="1" type="ORF">LA76x_0479</name>
</gene>
<dbReference type="PATRIC" id="fig|84531.8.peg.499"/>
<dbReference type="AlphaFoldDB" id="A0A0S2F557"/>
<dbReference type="KEGG" id="lab:LA76x_0479"/>
<dbReference type="EMBL" id="CP011129">
    <property type="protein sequence ID" value="ALN78640.1"/>
    <property type="molecule type" value="Genomic_DNA"/>
</dbReference>
<accession>A0A0S2F557</accession>
<dbReference type="STRING" id="84531.LA76x_0479"/>